<dbReference type="InterPro" id="IPR009311">
    <property type="entry name" value="IFI6/IFI27-like"/>
</dbReference>
<dbReference type="EMBL" id="CADCXW020000014">
    <property type="protein sequence ID" value="CAD1547085.1"/>
    <property type="molecule type" value="Genomic_DNA"/>
</dbReference>
<dbReference type="AlphaFoldDB" id="A0A6V7JAN8"/>
<organism evidence="8">
    <name type="scientific">Bracon brevicornis</name>
    <dbReference type="NCBI Taxonomy" id="1563983"/>
    <lineage>
        <taxon>Eukaryota</taxon>
        <taxon>Metazoa</taxon>
        <taxon>Ecdysozoa</taxon>
        <taxon>Arthropoda</taxon>
        <taxon>Hexapoda</taxon>
        <taxon>Insecta</taxon>
        <taxon>Pterygota</taxon>
        <taxon>Neoptera</taxon>
        <taxon>Endopterygota</taxon>
        <taxon>Hymenoptera</taxon>
        <taxon>Apocrita</taxon>
        <taxon>Ichneumonoidea</taxon>
        <taxon>Braconidae</taxon>
        <taxon>Braconinae</taxon>
        <taxon>Bracon</taxon>
    </lineage>
</organism>
<keyword evidence="5 7" id="KW-0472">Membrane</keyword>
<feature type="transmembrane region" description="Helical" evidence="7">
    <location>
        <begin position="141"/>
        <end position="167"/>
    </location>
</feature>
<evidence type="ECO:0000256" key="2">
    <source>
        <dbReference type="ARBA" id="ARBA00007262"/>
    </source>
</evidence>
<dbReference type="PANTHER" id="PTHR16932">
    <property type="entry name" value="INTERFERON ALPHA-INDUCIBLE PROTEIN 27"/>
    <property type="match status" value="1"/>
</dbReference>
<accession>A0A6V7JAN8</accession>
<evidence type="ECO:0000313" key="8">
    <source>
        <dbReference type="EMBL" id="CAD1547085.1"/>
    </source>
</evidence>
<dbReference type="Pfam" id="PF06140">
    <property type="entry name" value="Ifi-6-16"/>
    <property type="match status" value="1"/>
</dbReference>
<reference evidence="8" key="1">
    <citation type="submission" date="2020-07" db="EMBL/GenBank/DDBJ databases">
        <authorList>
            <person name="Ferguson B K."/>
        </authorList>
    </citation>
    <scope>NUCLEOTIDE SEQUENCE</scope>
    <source>
        <strain evidence="8">L06</strain>
    </source>
</reference>
<evidence type="ECO:0000256" key="6">
    <source>
        <dbReference type="SAM" id="MobiDB-lite"/>
    </source>
</evidence>
<dbReference type="PANTHER" id="PTHR16932:SF18">
    <property type="entry name" value="INTERFERON, ALPHA-INDUCIBLE PROTEIN 27-LIKE 2"/>
    <property type="match status" value="1"/>
</dbReference>
<keyword evidence="3 7" id="KW-0812">Transmembrane</keyword>
<comment type="subcellular location">
    <subcellularLocation>
        <location evidence="1">Membrane</location>
        <topology evidence="1">Multi-pass membrane protein</topology>
    </subcellularLocation>
</comment>
<comment type="similarity">
    <text evidence="2">Belongs to the IFI6/IFI27 family.</text>
</comment>
<dbReference type="InterPro" id="IPR038213">
    <property type="entry name" value="IFI6/IFI27-like_sf"/>
</dbReference>
<protein>
    <submittedName>
        <fullName evidence="8">Uncharacterized protein</fullName>
    </submittedName>
</protein>
<feature type="compositionally biased region" description="Polar residues" evidence="6">
    <location>
        <begin position="89"/>
        <end position="102"/>
    </location>
</feature>
<evidence type="ECO:0000256" key="4">
    <source>
        <dbReference type="ARBA" id="ARBA00022989"/>
    </source>
</evidence>
<evidence type="ECO:0000256" key="7">
    <source>
        <dbReference type="SAM" id="Phobius"/>
    </source>
</evidence>
<feature type="region of interest" description="Disordered" evidence="6">
    <location>
        <begin position="53"/>
        <end position="123"/>
    </location>
</feature>
<dbReference type="GO" id="GO:0016020">
    <property type="term" value="C:membrane"/>
    <property type="evidence" value="ECO:0007669"/>
    <property type="project" value="UniProtKB-SubCell"/>
</dbReference>
<proteinExistence type="inferred from homology"/>
<name>A0A6V7JAN8_9HYME</name>
<gene>
    <name evidence="8" type="ORF">BBRV_LOCUS43031</name>
</gene>
<sequence length="312" mass="33000">MDPMVKNLAKLAISDSSMDDESFEHPKIDIESELATFDPETKFLVSSHLKEWSNNSGEHAAVPRSSTENPPISASRPVARVSPVAASQPPVTSPSRTKNRSLSSDKPESTPRQQKPKKPISEDEVDILLRKMKNFFKSKPFIIGASTVLCAGGAIVAAPFVAGAMGFTAAGIQAGSLAASMMSSMGGAFTASGSTVAILQSVGATGTVLGSTVATGVAAGVGGAVGATASGIATAVADSNQTKSDNDRSEMEKECLEEGDLDEKQELEIMRNLLDCDPETRRNVIRYVLENRKSAGKRLVDFCLRLKRIEII</sequence>
<evidence type="ECO:0000256" key="3">
    <source>
        <dbReference type="ARBA" id="ARBA00022692"/>
    </source>
</evidence>
<evidence type="ECO:0000256" key="5">
    <source>
        <dbReference type="ARBA" id="ARBA00023136"/>
    </source>
</evidence>
<evidence type="ECO:0000256" key="1">
    <source>
        <dbReference type="ARBA" id="ARBA00004141"/>
    </source>
</evidence>
<dbReference type="Gene3D" id="6.10.110.10">
    <property type="match status" value="1"/>
</dbReference>
<keyword evidence="4 7" id="KW-1133">Transmembrane helix</keyword>